<proteinExistence type="predicted"/>
<feature type="compositionally biased region" description="Polar residues" evidence="2">
    <location>
        <begin position="318"/>
        <end position="330"/>
    </location>
</feature>
<protein>
    <submittedName>
        <fullName evidence="3">Protein 2</fullName>
    </submittedName>
</protein>
<feature type="compositionally biased region" description="Polar residues" evidence="2">
    <location>
        <begin position="69"/>
        <end position="79"/>
    </location>
</feature>
<reference evidence="3" key="1">
    <citation type="journal article" date="2022" name="bioRxiv">
        <title>Unlocking the hidden genetic diversity of varicosaviruses, the neglected plant rhabdoviruses.</title>
        <authorList>
            <person name="Bejerman N."/>
            <person name="Dietzgen R.G."/>
            <person name="Debat H."/>
        </authorList>
    </citation>
    <scope>NUCLEOTIDE SEQUENCE</scope>
</reference>
<sequence length="440" mass="48921">MEGAVDPIKAVNDQIKALQEGTLALEEGVFEGISLPKEFDQTLQDLEMFPEQDDAEEEEDEDEGTGGENLSSAPQTSLKTLKELMADAEKAGIPAPTEAQKKRSFPLEPLLSDKWGFVEEDNAEEEREDTGDPKEPSKDDAGLIEEVIPRTQYSKGWEEQVTEPLELETLLERLSALGVSLDKKEVGVLRRKTKTMQGLSVRDGMMFIEGLRSASTLAESKITEHLEGFKKALEMQKSHVRNLEKSVSAVKMSEKNYLELLETLGAEKRTIQERIEQQIKEAVEQEKKKLLAWKTEKERELLEELKIKRERVLSSFAKTVSESPASSPKASTRKGAASTAMAGEKLSKAKEKAPKDTVTSLSFKSSFDISASEELASLSEYLSRPISKLLEHYEMSLDEMDEALSGFPKTVPGWIAKYKQPLNAADAVHRHIMSLGSESG</sequence>
<feature type="compositionally biased region" description="Acidic residues" evidence="2">
    <location>
        <begin position="48"/>
        <end position="65"/>
    </location>
</feature>
<feature type="region of interest" description="Disordered" evidence="2">
    <location>
        <begin position="41"/>
        <end position="140"/>
    </location>
</feature>
<feature type="compositionally biased region" description="Basic and acidic residues" evidence="2">
    <location>
        <begin position="80"/>
        <end position="90"/>
    </location>
</feature>
<keyword evidence="1" id="KW-0175">Coiled coil</keyword>
<accession>A0A9N7AB10</accession>
<evidence type="ECO:0000256" key="1">
    <source>
        <dbReference type="SAM" id="Coils"/>
    </source>
</evidence>
<feature type="compositionally biased region" description="Basic and acidic residues" evidence="2">
    <location>
        <begin position="130"/>
        <end position="140"/>
    </location>
</feature>
<organism evidence="3">
    <name type="scientific">Pinus yunnanensis virus 1</name>
    <dbReference type="NCBI Taxonomy" id="2977981"/>
    <lineage>
        <taxon>Viruses</taxon>
        <taxon>Riboviria</taxon>
        <taxon>Orthornavirae</taxon>
        <taxon>Negarnaviricota</taxon>
        <taxon>Haploviricotina</taxon>
        <taxon>Monjiviricetes</taxon>
        <taxon>Mononegavirales</taxon>
        <taxon>Rhabdoviridae</taxon>
    </lineage>
</organism>
<name>A0A9N7AB10_9RHAB</name>
<dbReference type="EMBL" id="BK061794">
    <property type="protein sequence ID" value="DAZ90783.1"/>
    <property type="molecule type" value="Viral_cRNA"/>
</dbReference>
<feature type="compositionally biased region" description="Acidic residues" evidence="2">
    <location>
        <begin position="118"/>
        <end position="129"/>
    </location>
</feature>
<feature type="region of interest" description="Disordered" evidence="2">
    <location>
        <begin position="318"/>
        <end position="353"/>
    </location>
</feature>
<evidence type="ECO:0000256" key="2">
    <source>
        <dbReference type="SAM" id="MobiDB-lite"/>
    </source>
</evidence>
<feature type="coiled-coil region" evidence="1">
    <location>
        <begin position="261"/>
        <end position="288"/>
    </location>
</feature>
<evidence type="ECO:0000313" key="3">
    <source>
        <dbReference type="EMBL" id="DAZ90783.1"/>
    </source>
</evidence>